<dbReference type="AlphaFoldDB" id="A0A1H8Y1N0"/>
<evidence type="ECO:0000313" key="5">
    <source>
        <dbReference type="EMBL" id="SEP45911.1"/>
    </source>
</evidence>
<feature type="domain" description="Cyclic nucleotide-binding" evidence="4">
    <location>
        <begin position="18"/>
        <end position="118"/>
    </location>
</feature>
<keyword evidence="6" id="KW-1185">Reference proteome</keyword>
<dbReference type="Proteomes" id="UP000198847">
    <property type="component" value="Unassembled WGS sequence"/>
</dbReference>
<dbReference type="SMART" id="SM00100">
    <property type="entry name" value="cNMP"/>
    <property type="match status" value="1"/>
</dbReference>
<dbReference type="EMBL" id="FODY01000037">
    <property type="protein sequence ID" value="SEP45911.1"/>
    <property type="molecule type" value="Genomic_DNA"/>
</dbReference>
<dbReference type="CDD" id="cd00038">
    <property type="entry name" value="CAP_ED"/>
    <property type="match status" value="1"/>
</dbReference>
<dbReference type="Pfam" id="PF13545">
    <property type="entry name" value="HTH_Crp_2"/>
    <property type="match status" value="1"/>
</dbReference>
<dbReference type="GO" id="GO:0006355">
    <property type="term" value="P:regulation of DNA-templated transcription"/>
    <property type="evidence" value="ECO:0007669"/>
    <property type="project" value="InterPro"/>
</dbReference>
<dbReference type="PROSITE" id="PS50042">
    <property type="entry name" value="CNMP_BINDING_3"/>
    <property type="match status" value="1"/>
</dbReference>
<dbReference type="Gene3D" id="1.10.10.10">
    <property type="entry name" value="Winged helix-like DNA-binding domain superfamily/Winged helix DNA-binding domain"/>
    <property type="match status" value="1"/>
</dbReference>
<dbReference type="RefSeq" id="WP_177173692.1">
    <property type="nucleotide sequence ID" value="NZ_FODY01000037.1"/>
</dbReference>
<dbReference type="SUPFAM" id="SSF46785">
    <property type="entry name" value="Winged helix' DNA-binding domain"/>
    <property type="match status" value="1"/>
</dbReference>
<sequence>MPAPNDPLSQYELDLPAPIKQLLQNMLKVCGDAAVWVTLRKNTPIVKAHDPSTLVYLVVSGSMEALAEFPSGIHYSFSKFTAFDMIGELEAITGDEQYAITVKALTTCKAFCLSKEAFLDWLRQCPDASLTVCSLLAEKLFLQLKVNRSFLFLDSIDRFSLHLIACYQRQNLNAKLCLHSTRQQIADEIGFCTKTVNRCVKRLTEQGYISLEHNKIIVDQEQYQRLLALDIKPSY</sequence>
<gene>
    <name evidence="5" type="ORF">SAMN04490178_1377</name>
</gene>
<dbReference type="InterPro" id="IPR000595">
    <property type="entry name" value="cNMP-bd_dom"/>
</dbReference>
<dbReference type="Gene3D" id="2.60.120.10">
    <property type="entry name" value="Jelly Rolls"/>
    <property type="match status" value="1"/>
</dbReference>
<dbReference type="SMART" id="SM00419">
    <property type="entry name" value="HTH_CRP"/>
    <property type="match status" value="1"/>
</dbReference>
<evidence type="ECO:0000313" key="6">
    <source>
        <dbReference type="Proteomes" id="UP000198847"/>
    </source>
</evidence>
<keyword evidence="5" id="KW-0675">Receptor</keyword>
<dbReference type="InterPro" id="IPR036388">
    <property type="entry name" value="WH-like_DNA-bd_sf"/>
</dbReference>
<dbReference type="InterPro" id="IPR018490">
    <property type="entry name" value="cNMP-bd_dom_sf"/>
</dbReference>
<proteinExistence type="predicted"/>
<protein>
    <submittedName>
        <fullName evidence="5">CRP/FNR family transcriptional regulator, cyclic AMP receptor protein</fullName>
    </submittedName>
</protein>
<dbReference type="GO" id="GO:0003677">
    <property type="term" value="F:DNA binding"/>
    <property type="evidence" value="ECO:0007669"/>
    <property type="project" value="UniProtKB-KW"/>
</dbReference>
<organism evidence="5 6">
    <name type="scientific">Propionispora vibrioides</name>
    <dbReference type="NCBI Taxonomy" id="112903"/>
    <lineage>
        <taxon>Bacteria</taxon>
        <taxon>Bacillati</taxon>
        <taxon>Bacillota</taxon>
        <taxon>Negativicutes</taxon>
        <taxon>Selenomonadales</taxon>
        <taxon>Sporomusaceae</taxon>
        <taxon>Propionispora</taxon>
    </lineage>
</organism>
<dbReference type="Pfam" id="PF00027">
    <property type="entry name" value="cNMP_binding"/>
    <property type="match status" value="1"/>
</dbReference>
<evidence type="ECO:0000256" key="1">
    <source>
        <dbReference type="ARBA" id="ARBA00023015"/>
    </source>
</evidence>
<keyword evidence="3" id="KW-0804">Transcription</keyword>
<dbReference type="InterPro" id="IPR012318">
    <property type="entry name" value="HTH_CRP"/>
</dbReference>
<dbReference type="InterPro" id="IPR036390">
    <property type="entry name" value="WH_DNA-bd_sf"/>
</dbReference>
<dbReference type="STRING" id="112903.SAMN04490178_1377"/>
<evidence type="ECO:0000259" key="4">
    <source>
        <dbReference type="PROSITE" id="PS50042"/>
    </source>
</evidence>
<accession>A0A1H8Y1N0</accession>
<keyword evidence="2" id="KW-0238">DNA-binding</keyword>
<evidence type="ECO:0000256" key="2">
    <source>
        <dbReference type="ARBA" id="ARBA00023125"/>
    </source>
</evidence>
<name>A0A1H8Y1N0_9FIRM</name>
<dbReference type="SUPFAM" id="SSF51206">
    <property type="entry name" value="cAMP-binding domain-like"/>
    <property type="match status" value="1"/>
</dbReference>
<keyword evidence="1" id="KW-0805">Transcription regulation</keyword>
<reference evidence="5 6" key="1">
    <citation type="submission" date="2016-10" db="EMBL/GenBank/DDBJ databases">
        <authorList>
            <person name="de Groot N.N."/>
        </authorList>
    </citation>
    <scope>NUCLEOTIDE SEQUENCE [LARGE SCALE GENOMIC DNA]</scope>
    <source>
        <strain evidence="5 6">DSM 13305</strain>
    </source>
</reference>
<evidence type="ECO:0000256" key="3">
    <source>
        <dbReference type="ARBA" id="ARBA00023163"/>
    </source>
</evidence>
<dbReference type="InterPro" id="IPR014710">
    <property type="entry name" value="RmlC-like_jellyroll"/>
</dbReference>